<dbReference type="OMA" id="VNTRINF"/>
<proteinExistence type="predicted"/>
<dbReference type="GO" id="GO:0046983">
    <property type="term" value="F:protein dimerization activity"/>
    <property type="evidence" value="ECO:0007669"/>
    <property type="project" value="InterPro"/>
</dbReference>
<dbReference type="Proteomes" id="UP000053097">
    <property type="component" value="Unassembled WGS sequence"/>
</dbReference>
<evidence type="ECO:0000259" key="1">
    <source>
        <dbReference type="Pfam" id="PF05699"/>
    </source>
</evidence>
<gene>
    <name evidence="2" type="ORF">X777_00050</name>
</gene>
<evidence type="ECO:0000313" key="3">
    <source>
        <dbReference type="Proteomes" id="UP000053097"/>
    </source>
</evidence>
<keyword evidence="3" id="KW-1185">Reference proteome</keyword>
<dbReference type="AlphaFoldDB" id="A0A026VUN7"/>
<feature type="domain" description="HAT C-terminal dimerisation" evidence="1">
    <location>
        <begin position="59"/>
        <end position="118"/>
    </location>
</feature>
<sequence>MSKEYVLKKCMNLQAKLSNGTESDIDGAELYDEICILLQGMLTPDMNSSAMLNYLLNNNLQQVFPNFYISLQILLTLPVTVASGERSFSKLKLIKNYLRSTMSQERLTNLATISIEHEIASKLETSKLIKQFVEIKTRRARFI</sequence>
<dbReference type="PANTHER" id="PTHR45749:SF35">
    <property type="entry name" value="AC-LIKE TRANSPOSASE-RELATED"/>
    <property type="match status" value="1"/>
</dbReference>
<protein>
    <submittedName>
        <fullName evidence="2">Zinc finger MYM-type protein</fullName>
    </submittedName>
</protein>
<organism evidence="2 3">
    <name type="scientific">Ooceraea biroi</name>
    <name type="common">Clonal raider ant</name>
    <name type="synonym">Cerapachys biroi</name>
    <dbReference type="NCBI Taxonomy" id="2015173"/>
    <lineage>
        <taxon>Eukaryota</taxon>
        <taxon>Metazoa</taxon>
        <taxon>Ecdysozoa</taxon>
        <taxon>Arthropoda</taxon>
        <taxon>Hexapoda</taxon>
        <taxon>Insecta</taxon>
        <taxon>Pterygota</taxon>
        <taxon>Neoptera</taxon>
        <taxon>Endopterygota</taxon>
        <taxon>Hymenoptera</taxon>
        <taxon>Apocrita</taxon>
        <taxon>Aculeata</taxon>
        <taxon>Formicoidea</taxon>
        <taxon>Formicidae</taxon>
        <taxon>Dorylinae</taxon>
        <taxon>Ooceraea</taxon>
    </lineage>
</organism>
<dbReference type="EMBL" id="KK110694">
    <property type="protein sequence ID" value="EZA46544.1"/>
    <property type="molecule type" value="Genomic_DNA"/>
</dbReference>
<dbReference type="Pfam" id="PF05699">
    <property type="entry name" value="Dimer_Tnp_hAT"/>
    <property type="match status" value="1"/>
</dbReference>
<evidence type="ECO:0000313" key="2">
    <source>
        <dbReference type="EMBL" id="EZA46544.1"/>
    </source>
</evidence>
<accession>A0A026VUN7</accession>
<reference evidence="2 3" key="1">
    <citation type="journal article" date="2014" name="Curr. Biol.">
        <title>The genome of the clonal raider ant Cerapachys biroi.</title>
        <authorList>
            <person name="Oxley P.R."/>
            <person name="Ji L."/>
            <person name="Fetter-Pruneda I."/>
            <person name="McKenzie S.K."/>
            <person name="Li C."/>
            <person name="Hu H."/>
            <person name="Zhang G."/>
            <person name="Kronauer D.J."/>
        </authorList>
    </citation>
    <scope>NUCLEOTIDE SEQUENCE [LARGE SCALE GENOMIC DNA]</scope>
</reference>
<dbReference type="STRING" id="2015173.A0A026VUN7"/>
<dbReference type="OrthoDB" id="10015673at2759"/>
<dbReference type="InterPro" id="IPR008906">
    <property type="entry name" value="HATC_C_dom"/>
</dbReference>
<dbReference type="PANTHER" id="PTHR45749">
    <property type="match status" value="1"/>
</dbReference>
<name>A0A026VUN7_OOCBI</name>